<dbReference type="EMBL" id="AUSU01006207">
    <property type="protein sequence ID" value="EPS62346.1"/>
    <property type="molecule type" value="Genomic_DNA"/>
</dbReference>
<proteinExistence type="predicted"/>
<evidence type="ECO:0000313" key="3">
    <source>
        <dbReference type="Proteomes" id="UP000015453"/>
    </source>
</evidence>
<dbReference type="OrthoDB" id="1931230at2759"/>
<name>S8CD51_9LAMI</name>
<dbReference type="PANTHER" id="PTHR33740:SF1">
    <property type="entry name" value="SLH DOMAIN PROTEIN"/>
    <property type="match status" value="1"/>
</dbReference>
<reference evidence="2 3" key="1">
    <citation type="journal article" date="2013" name="BMC Genomics">
        <title>The miniature genome of a carnivorous plant Genlisea aurea contains a low number of genes and short non-coding sequences.</title>
        <authorList>
            <person name="Leushkin E.V."/>
            <person name="Sutormin R.A."/>
            <person name="Nabieva E.R."/>
            <person name="Penin A.A."/>
            <person name="Kondrashov A.S."/>
            <person name="Logacheva M.D."/>
        </authorList>
    </citation>
    <scope>NUCLEOTIDE SEQUENCE [LARGE SCALE GENOMIC DNA]</scope>
</reference>
<keyword evidence="1" id="KW-0175">Coiled coil</keyword>
<feature type="non-terminal residue" evidence="2">
    <location>
        <position position="293"/>
    </location>
</feature>
<feature type="coiled-coil region" evidence="1">
    <location>
        <begin position="199"/>
        <end position="258"/>
    </location>
</feature>
<dbReference type="PANTHER" id="PTHR33740">
    <property type="entry name" value="GPI-ANCHORED ADHESIN-LIKE PROTEIN"/>
    <property type="match status" value="1"/>
</dbReference>
<evidence type="ECO:0000313" key="2">
    <source>
        <dbReference type="EMBL" id="EPS62346.1"/>
    </source>
</evidence>
<accession>S8CD51</accession>
<keyword evidence="3" id="KW-1185">Reference proteome</keyword>
<organism evidence="2 3">
    <name type="scientific">Genlisea aurea</name>
    <dbReference type="NCBI Taxonomy" id="192259"/>
    <lineage>
        <taxon>Eukaryota</taxon>
        <taxon>Viridiplantae</taxon>
        <taxon>Streptophyta</taxon>
        <taxon>Embryophyta</taxon>
        <taxon>Tracheophyta</taxon>
        <taxon>Spermatophyta</taxon>
        <taxon>Magnoliopsida</taxon>
        <taxon>eudicotyledons</taxon>
        <taxon>Gunneridae</taxon>
        <taxon>Pentapetalae</taxon>
        <taxon>asterids</taxon>
        <taxon>lamiids</taxon>
        <taxon>Lamiales</taxon>
        <taxon>Lentibulariaceae</taxon>
        <taxon>Genlisea</taxon>
    </lineage>
</organism>
<feature type="non-terminal residue" evidence="2">
    <location>
        <position position="1"/>
    </location>
</feature>
<gene>
    <name evidence="2" type="ORF">M569_12446</name>
</gene>
<dbReference type="Proteomes" id="UP000015453">
    <property type="component" value="Unassembled WGS sequence"/>
</dbReference>
<sequence length="293" mass="34116">ALAEAGVVRSKLSVEGDGGSVYFSPDRLISRWDLIAWRAKLEYEPSLRNHEEEEMSRNRVDFLDVRNPSPELLVDILADERSITRRVFGRCKRFQTRKPCTKAQAAVALNSGRMRRLADEEIARIEAEAFTRESELREVTSEVAEKGDIKRYWDRRFEEERNRGVTVETEYRFAADDLQREKSFLENASLETAKQRASLDCQRELLSGLRSEVEEMSEKLSFEKGKCIDEGLGLKESRRDLEAELDRLRDAESILESQVEAVRILRGWVEEEAKKNQNRSQILETAVRRWKWD</sequence>
<evidence type="ECO:0008006" key="4">
    <source>
        <dbReference type="Google" id="ProtNLM"/>
    </source>
</evidence>
<dbReference type="AlphaFoldDB" id="S8CD51"/>
<protein>
    <recommendedName>
        <fullName evidence="4">SLH domain-containing protein</fullName>
    </recommendedName>
</protein>
<comment type="caution">
    <text evidence="2">The sequence shown here is derived from an EMBL/GenBank/DDBJ whole genome shotgun (WGS) entry which is preliminary data.</text>
</comment>
<evidence type="ECO:0000256" key="1">
    <source>
        <dbReference type="SAM" id="Coils"/>
    </source>
</evidence>